<dbReference type="EC" id="2.3.1.51" evidence="4"/>
<sequence>MSLLLKFLAMASSIAPKKIRVEATNKILDRTIKKYGNIEILNKDIVEARRGIPTVYIGNHLSNIDGVLLNNLLKDNDIAFMAGVKLSKNPLTKLVMDTVNTIPIEPNSPDKKALKKAVEHLSKGGSLFIFPEGTRSRTGAMIESRKGFLLIAKMANVDIVPIGLEGTEKLLPIKGDMGRESFQYADVKIIVGKPFSILEKTEANKDDWTNIANRNAMGKIAELIDNKYRGVYK</sequence>
<evidence type="ECO:0000256" key="2">
    <source>
        <dbReference type="ARBA" id="ARBA00023315"/>
    </source>
</evidence>
<protein>
    <submittedName>
        <fullName evidence="4">1-acyl-sn-glycerol-3-phosphate acyltransferase</fullName>
        <ecNumber evidence="4">2.3.1.51</ecNumber>
    </submittedName>
</protein>
<evidence type="ECO:0000259" key="3">
    <source>
        <dbReference type="SMART" id="SM00563"/>
    </source>
</evidence>
<feature type="domain" description="Phospholipid/glycerol acyltransferase" evidence="3">
    <location>
        <begin position="54"/>
        <end position="167"/>
    </location>
</feature>
<accession>A0ABS2NP00</accession>
<dbReference type="CDD" id="cd07989">
    <property type="entry name" value="LPLAT_AGPAT-like"/>
    <property type="match status" value="1"/>
</dbReference>
<evidence type="ECO:0000313" key="5">
    <source>
        <dbReference type="Proteomes" id="UP001314796"/>
    </source>
</evidence>
<keyword evidence="2 4" id="KW-0012">Acyltransferase</keyword>
<comment type="caution">
    <text evidence="4">The sequence shown here is derived from an EMBL/GenBank/DDBJ whole genome shotgun (WGS) entry which is preliminary data.</text>
</comment>
<dbReference type="SMART" id="SM00563">
    <property type="entry name" value="PlsC"/>
    <property type="match status" value="1"/>
</dbReference>
<dbReference type="EMBL" id="JAFBEE010000005">
    <property type="protein sequence ID" value="MBM7614673.1"/>
    <property type="molecule type" value="Genomic_DNA"/>
</dbReference>
<evidence type="ECO:0000313" key="4">
    <source>
        <dbReference type="EMBL" id="MBM7614673.1"/>
    </source>
</evidence>
<reference evidence="4 5" key="1">
    <citation type="submission" date="2021-01" db="EMBL/GenBank/DDBJ databases">
        <title>Genomic Encyclopedia of Type Strains, Phase IV (KMG-IV): sequencing the most valuable type-strain genomes for metagenomic binning, comparative biology and taxonomic classification.</title>
        <authorList>
            <person name="Goeker M."/>
        </authorList>
    </citation>
    <scope>NUCLEOTIDE SEQUENCE [LARGE SCALE GENOMIC DNA]</scope>
    <source>
        <strain evidence="4 5">DSM 25890</strain>
    </source>
</reference>
<dbReference type="InterPro" id="IPR002123">
    <property type="entry name" value="Plipid/glycerol_acylTrfase"/>
</dbReference>
<dbReference type="Gene3D" id="3.40.1130.10">
    <property type="entry name" value="Glycerol-3-phosphate (1)-acyltransferase"/>
    <property type="match status" value="1"/>
</dbReference>
<dbReference type="GO" id="GO:0003841">
    <property type="term" value="F:1-acylglycerol-3-phosphate O-acyltransferase activity"/>
    <property type="evidence" value="ECO:0007669"/>
    <property type="project" value="UniProtKB-EC"/>
</dbReference>
<dbReference type="PANTHER" id="PTHR10434:SF40">
    <property type="entry name" value="1-ACYL-SN-GLYCEROL-3-PHOSPHATE ACYLTRANSFERASE"/>
    <property type="match status" value="1"/>
</dbReference>
<organism evidence="4 5">
    <name type="scientific">Alkaliphilus hydrothermalis</name>
    <dbReference type="NCBI Taxonomy" id="1482730"/>
    <lineage>
        <taxon>Bacteria</taxon>
        <taxon>Bacillati</taxon>
        <taxon>Bacillota</taxon>
        <taxon>Clostridia</taxon>
        <taxon>Peptostreptococcales</taxon>
        <taxon>Natronincolaceae</taxon>
        <taxon>Alkaliphilus</taxon>
    </lineage>
</organism>
<gene>
    <name evidence="4" type="ORF">JOC73_001185</name>
</gene>
<dbReference type="RefSeq" id="WP_204401104.1">
    <property type="nucleotide sequence ID" value="NZ_JAFBEE010000005.1"/>
</dbReference>
<dbReference type="Pfam" id="PF01553">
    <property type="entry name" value="Acyltransferase"/>
    <property type="match status" value="1"/>
</dbReference>
<keyword evidence="5" id="KW-1185">Reference proteome</keyword>
<dbReference type="Proteomes" id="UP001314796">
    <property type="component" value="Unassembled WGS sequence"/>
</dbReference>
<name>A0ABS2NP00_9FIRM</name>
<proteinExistence type="predicted"/>
<dbReference type="SUPFAM" id="SSF69593">
    <property type="entry name" value="Glycerol-3-phosphate (1)-acyltransferase"/>
    <property type="match status" value="1"/>
</dbReference>
<evidence type="ECO:0000256" key="1">
    <source>
        <dbReference type="ARBA" id="ARBA00022679"/>
    </source>
</evidence>
<dbReference type="PANTHER" id="PTHR10434">
    <property type="entry name" value="1-ACYL-SN-GLYCEROL-3-PHOSPHATE ACYLTRANSFERASE"/>
    <property type="match status" value="1"/>
</dbReference>
<keyword evidence="1 4" id="KW-0808">Transferase</keyword>